<protein>
    <submittedName>
        <fullName evidence="1">Uncharacterized protein</fullName>
    </submittedName>
</protein>
<gene>
    <name evidence="1" type="ORF">BDM02DRAFT_59360</name>
</gene>
<sequence length="226" mass="25315">MGYLIVPQKPASLISSSSTLANSQFALSFAFDSSLRSVKSSRKPAAQIFRITSLLKPDEPTTLCPIRSDVSIYTLFLWPPNSISGVMPAFIAQENANRTHEINCICRSCGNQVESALTTAYAVLLIDLSTVNSGRALQFIPRLRLFSPPRSSSRGTTRSRFIGSLQPHESLQPYTLWVKSKKRLTTDSLFGRDTGCNNWFDSRYRHPSPSSRMNGPRRERQTKLIR</sequence>
<reference evidence="1" key="2">
    <citation type="journal article" date="2020" name="Nat. Commun.">
        <title>Large-scale genome sequencing of mycorrhizal fungi provides insights into the early evolution of symbiotic traits.</title>
        <authorList>
            <person name="Miyauchi S."/>
            <person name="Kiss E."/>
            <person name="Kuo A."/>
            <person name="Drula E."/>
            <person name="Kohler A."/>
            <person name="Sanchez-Garcia M."/>
            <person name="Morin E."/>
            <person name="Andreopoulos B."/>
            <person name="Barry K.W."/>
            <person name="Bonito G."/>
            <person name="Buee M."/>
            <person name="Carver A."/>
            <person name="Chen C."/>
            <person name="Cichocki N."/>
            <person name="Clum A."/>
            <person name="Culley D."/>
            <person name="Crous P.W."/>
            <person name="Fauchery L."/>
            <person name="Girlanda M."/>
            <person name="Hayes R.D."/>
            <person name="Keri Z."/>
            <person name="LaButti K."/>
            <person name="Lipzen A."/>
            <person name="Lombard V."/>
            <person name="Magnuson J."/>
            <person name="Maillard F."/>
            <person name="Murat C."/>
            <person name="Nolan M."/>
            <person name="Ohm R.A."/>
            <person name="Pangilinan J."/>
            <person name="Pereira M.F."/>
            <person name="Perotto S."/>
            <person name="Peter M."/>
            <person name="Pfister S."/>
            <person name="Riley R."/>
            <person name="Sitrit Y."/>
            <person name="Stielow J.B."/>
            <person name="Szollosi G."/>
            <person name="Zifcakova L."/>
            <person name="Stursova M."/>
            <person name="Spatafora J.W."/>
            <person name="Tedersoo L."/>
            <person name="Vaario L.M."/>
            <person name="Yamada A."/>
            <person name="Yan M."/>
            <person name="Wang P."/>
            <person name="Xu J."/>
            <person name="Bruns T."/>
            <person name="Baldrian P."/>
            <person name="Vilgalys R."/>
            <person name="Dunand C."/>
            <person name="Henrissat B."/>
            <person name="Grigoriev I.V."/>
            <person name="Hibbett D."/>
            <person name="Nagy L.G."/>
            <person name="Martin F.M."/>
        </authorList>
    </citation>
    <scope>NUCLEOTIDE SEQUENCE</scope>
    <source>
        <strain evidence="1">P2</strain>
    </source>
</reference>
<proteinExistence type="predicted"/>
<name>A0ACB6ZXR8_THEGA</name>
<organism evidence="1 2">
    <name type="scientific">Thelephora ganbajun</name>
    <name type="common">Ganba fungus</name>
    <dbReference type="NCBI Taxonomy" id="370292"/>
    <lineage>
        <taxon>Eukaryota</taxon>
        <taxon>Fungi</taxon>
        <taxon>Dikarya</taxon>
        <taxon>Basidiomycota</taxon>
        <taxon>Agaricomycotina</taxon>
        <taxon>Agaricomycetes</taxon>
        <taxon>Thelephorales</taxon>
        <taxon>Thelephoraceae</taxon>
        <taxon>Thelephora</taxon>
    </lineage>
</organism>
<comment type="caution">
    <text evidence="1">The sequence shown here is derived from an EMBL/GenBank/DDBJ whole genome shotgun (WGS) entry which is preliminary data.</text>
</comment>
<reference evidence="1" key="1">
    <citation type="submission" date="2019-10" db="EMBL/GenBank/DDBJ databases">
        <authorList>
            <consortium name="DOE Joint Genome Institute"/>
            <person name="Kuo A."/>
            <person name="Miyauchi S."/>
            <person name="Kiss E."/>
            <person name="Drula E."/>
            <person name="Kohler A."/>
            <person name="Sanchez-Garcia M."/>
            <person name="Andreopoulos B."/>
            <person name="Barry K.W."/>
            <person name="Bonito G."/>
            <person name="Buee M."/>
            <person name="Carver A."/>
            <person name="Chen C."/>
            <person name="Cichocki N."/>
            <person name="Clum A."/>
            <person name="Culley D."/>
            <person name="Crous P.W."/>
            <person name="Fauchery L."/>
            <person name="Girlanda M."/>
            <person name="Hayes R."/>
            <person name="Keri Z."/>
            <person name="Labutti K."/>
            <person name="Lipzen A."/>
            <person name="Lombard V."/>
            <person name="Magnuson J."/>
            <person name="Maillard F."/>
            <person name="Morin E."/>
            <person name="Murat C."/>
            <person name="Nolan M."/>
            <person name="Ohm R."/>
            <person name="Pangilinan J."/>
            <person name="Pereira M."/>
            <person name="Perotto S."/>
            <person name="Peter M."/>
            <person name="Riley R."/>
            <person name="Sitrit Y."/>
            <person name="Stielow B."/>
            <person name="Szollosi G."/>
            <person name="Zifcakova L."/>
            <person name="Stursova M."/>
            <person name="Spatafora J.W."/>
            <person name="Tedersoo L."/>
            <person name="Vaario L.-M."/>
            <person name="Yamada A."/>
            <person name="Yan M."/>
            <person name="Wang P."/>
            <person name="Xu J."/>
            <person name="Bruns T."/>
            <person name="Baldrian P."/>
            <person name="Vilgalys R."/>
            <person name="Henrissat B."/>
            <person name="Grigoriev I.V."/>
            <person name="Hibbett D."/>
            <person name="Nagy L.G."/>
            <person name="Martin F.M."/>
        </authorList>
    </citation>
    <scope>NUCLEOTIDE SEQUENCE</scope>
    <source>
        <strain evidence="1">P2</strain>
    </source>
</reference>
<dbReference type="EMBL" id="MU117961">
    <property type="protein sequence ID" value="KAF9654210.1"/>
    <property type="molecule type" value="Genomic_DNA"/>
</dbReference>
<evidence type="ECO:0000313" key="2">
    <source>
        <dbReference type="Proteomes" id="UP000886501"/>
    </source>
</evidence>
<dbReference type="Proteomes" id="UP000886501">
    <property type="component" value="Unassembled WGS sequence"/>
</dbReference>
<evidence type="ECO:0000313" key="1">
    <source>
        <dbReference type="EMBL" id="KAF9654210.1"/>
    </source>
</evidence>
<keyword evidence="2" id="KW-1185">Reference proteome</keyword>
<accession>A0ACB6ZXR8</accession>